<keyword evidence="9" id="KW-0807">Transducer</keyword>
<keyword evidence="6" id="KW-0297">G-protein coupled receptor</keyword>
<dbReference type="EMBL" id="QKWP01000667">
    <property type="protein sequence ID" value="RIB16555.1"/>
    <property type="molecule type" value="Genomic_DNA"/>
</dbReference>
<dbReference type="GO" id="GO:0005886">
    <property type="term" value="C:plasma membrane"/>
    <property type="evidence" value="ECO:0007669"/>
    <property type="project" value="TreeGrafter"/>
</dbReference>
<comment type="caution">
    <text evidence="11">The sequence shown here is derived from an EMBL/GenBank/DDBJ whole genome shotgun (WGS) entry which is preliminary data.</text>
</comment>
<reference evidence="11" key="1">
    <citation type="submission" date="2018-06" db="EMBL/GenBank/DDBJ databases">
        <title>Comparative genomics reveals the genomic features of Rhizophagus irregularis, R. cerebriforme, R. diaphanum and Gigaspora rosea, and their symbiotic lifestyle signature.</title>
        <authorList>
            <person name="Morin E."/>
            <person name="San Clemente H."/>
            <person name="Chen E.C.H."/>
            <person name="De La Providencia I."/>
            <person name="Hainaut M."/>
            <person name="Kuo A."/>
            <person name="Kohler A."/>
            <person name="Murat C."/>
            <person name="Tang N."/>
            <person name="Roy S."/>
            <person name="Loubradou J."/>
            <person name="Henrissat B."/>
            <person name="Grigoriev I.V."/>
            <person name="Corradi N."/>
            <person name="Roux C."/>
            <person name="Martin F.M."/>
        </authorList>
    </citation>
    <scope>NUCLEOTIDE SEQUENCE [LARGE SCALE GENOMIC DNA]</scope>
    <source>
        <strain evidence="11">DAOM 194757</strain>
    </source>
</reference>
<feature type="transmembrane region" description="Helical" evidence="10">
    <location>
        <begin position="205"/>
        <end position="229"/>
    </location>
</feature>
<feature type="transmembrane region" description="Helical" evidence="10">
    <location>
        <begin position="6"/>
        <end position="25"/>
    </location>
</feature>
<accession>A0A397V2C2</accession>
<evidence type="ECO:0000256" key="10">
    <source>
        <dbReference type="SAM" id="Phobius"/>
    </source>
</evidence>
<gene>
    <name evidence="11" type="ORF">C2G38_2017468</name>
</gene>
<dbReference type="Proteomes" id="UP000266673">
    <property type="component" value="Unassembled WGS sequence"/>
</dbReference>
<feature type="transmembrane region" description="Helical" evidence="10">
    <location>
        <begin position="249"/>
        <end position="273"/>
    </location>
</feature>
<keyword evidence="3" id="KW-0589">Pheromone response</keyword>
<dbReference type="PRINTS" id="PR00899">
    <property type="entry name" value="GPCRSTE3"/>
</dbReference>
<evidence type="ECO:0000256" key="3">
    <source>
        <dbReference type="ARBA" id="ARBA00022507"/>
    </source>
</evidence>
<comment type="similarity">
    <text evidence="2">Belongs to the G-protein coupled receptor 4 family.</text>
</comment>
<dbReference type="PANTHER" id="PTHR28097">
    <property type="entry name" value="PHEROMONE A FACTOR RECEPTOR"/>
    <property type="match status" value="1"/>
</dbReference>
<keyword evidence="5 10" id="KW-1133">Transmembrane helix</keyword>
<feature type="transmembrane region" description="Helical" evidence="10">
    <location>
        <begin position="151"/>
        <end position="173"/>
    </location>
</feature>
<evidence type="ECO:0000256" key="5">
    <source>
        <dbReference type="ARBA" id="ARBA00022989"/>
    </source>
</evidence>
<evidence type="ECO:0000256" key="7">
    <source>
        <dbReference type="ARBA" id="ARBA00023136"/>
    </source>
</evidence>
<evidence type="ECO:0000256" key="8">
    <source>
        <dbReference type="ARBA" id="ARBA00023170"/>
    </source>
</evidence>
<feature type="transmembrane region" description="Helical" evidence="10">
    <location>
        <begin position="112"/>
        <end position="131"/>
    </location>
</feature>
<evidence type="ECO:0000256" key="6">
    <source>
        <dbReference type="ARBA" id="ARBA00023040"/>
    </source>
</evidence>
<evidence type="ECO:0000313" key="11">
    <source>
        <dbReference type="EMBL" id="RIB16555.1"/>
    </source>
</evidence>
<dbReference type="OrthoDB" id="2874149at2759"/>
<dbReference type="InterPro" id="IPR001499">
    <property type="entry name" value="GPCR_STE3"/>
</dbReference>
<dbReference type="InterPro" id="IPR001546">
    <property type="entry name" value="GPCR_Pheromne_A_rcpt"/>
</dbReference>
<dbReference type="AlphaFoldDB" id="A0A397V2C2"/>
<evidence type="ECO:0000256" key="1">
    <source>
        <dbReference type="ARBA" id="ARBA00004141"/>
    </source>
</evidence>
<name>A0A397V2C2_9GLOM</name>
<evidence type="ECO:0000256" key="4">
    <source>
        <dbReference type="ARBA" id="ARBA00022692"/>
    </source>
</evidence>
<keyword evidence="7 10" id="KW-0472">Membrane</keyword>
<sequence>MADYVFTASALLAVLLCIIPGIFHIQTRNWGAIMMTFWVIVTNAILFINSILWANDLDDKAPIYCLISSPLYVGTNFGLLSSITCMIHTLYSYVANPVIMTERVRKRQTLRIISITILVPMIFIGLFYIVQTNKYGIRPILGCFSPAHVDWQFFLVDGIWPVIIATIGSYYAARTAYSIVKKRLEIKSLLSYTESGLSTNKFYRLVLFCITFLLTSFPASVIILFSNIATANGKVEDLFHKDYNRVTRFASGVAFFDYAKPLTGFFVFIFFGTGQDAMFTYKKWGRAIHLDSFIPWFREKPDDFSPTGSLRSFQNSSSSQIPKSPTVYNSNKYSLGDIKLLIPGEVVSAKHKSNNFLFHNGHRTPTEQAHFDLSSGINFSGLDDYLLGHDSKRFSIYQPDVDSKRLSIYQKDMHLKKSYETFEGNTSTLVATSNSFSTISDYKTVQHDIAYSSHVQVVPPSPRNSISINNMNGIIQPSKANGINEL</sequence>
<proteinExistence type="inferred from homology"/>
<evidence type="ECO:0000256" key="2">
    <source>
        <dbReference type="ARBA" id="ARBA00011085"/>
    </source>
</evidence>
<protein>
    <submittedName>
        <fullName evidence="11">Pheromone A receptor-domain-containing protein</fullName>
    </submittedName>
</protein>
<dbReference type="CDD" id="cd14966">
    <property type="entry name" value="7tmD_STE3"/>
    <property type="match status" value="1"/>
</dbReference>
<evidence type="ECO:0000313" key="12">
    <source>
        <dbReference type="Proteomes" id="UP000266673"/>
    </source>
</evidence>
<dbReference type="GO" id="GO:0004933">
    <property type="term" value="F:mating-type a-factor pheromone receptor activity"/>
    <property type="evidence" value="ECO:0007669"/>
    <property type="project" value="InterPro"/>
</dbReference>
<dbReference type="PRINTS" id="PR00900">
    <property type="entry name" value="PHEROMONEAR"/>
</dbReference>
<feature type="transmembrane region" description="Helical" evidence="10">
    <location>
        <begin position="72"/>
        <end position="91"/>
    </location>
</feature>
<keyword evidence="12" id="KW-1185">Reference proteome</keyword>
<dbReference type="STRING" id="44941.A0A397V2C2"/>
<evidence type="ECO:0000256" key="9">
    <source>
        <dbReference type="ARBA" id="ARBA00023224"/>
    </source>
</evidence>
<comment type="subcellular location">
    <subcellularLocation>
        <location evidence="1">Membrane</location>
        <topology evidence="1">Multi-pass membrane protein</topology>
    </subcellularLocation>
</comment>
<keyword evidence="8 11" id="KW-0675">Receptor</keyword>
<feature type="transmembrane region" description="Helical" evidence="10">
    <location>
        <begin position="32"/>
        <end position="52"/>
    </location>
</feature>
<organism evidence="11 12">
    <name type="scientific">Gigaspora rosea</name>
    <dbReference type="NCBI Taxonomy" id="44941"/>
    <lineage>
        <taxon>Eukaryota</taxon>
        <taxon>Fungi</taxon>
        <taxon>Fungi incertae sedis</taxon>
        <taxon>Mucoromycota</taxon>
        <taxon>Glomeromycotina</taxon>
        <taxon>Glomeromycetes</taxon>
        <taxon>Diversisporales</taxon>
        <taxon>Gigasporaceae</taxon>
        <taxon>Gigaspora</taxon>
    </lineage>
</organism>
<dbReference type="GO" id="GO:0000750">
    <property type="term" value="P:pheromone-dependent signal transduction involved in conjugation with cellular fusion"/>
    <property type="evidence" value="ECO:0007669"/>
    <property type="project" value="TreeGrafter"/>
</dbReference>
<dbReference type="Pfam" id="PF02076">
    <property type="entry name" value="STE3"/>
    <property type="match status" value="1"/>
</dbReference>
<dbReference type="PANTHER" id="PTHR28097:SF1">
    <property type="entry name" value="PHEROMONE A FACTOR RECEPTOR"/>
    <property type="match status" value="1"/>
</dbReference>
<keyword evidence="4 10" id="KW-0812">Transmembrane</keyword>